<sequence length="322" mass="36722">MPGAGVGGDTLTMALVHELSWSVSRSGLLADCARSYYNNYYLGWLGWERGAPVERKKAYRLKKLHSMATWAGDSLHVALADWFAERQQGREAPGPDWVRDRALERLRQGYRESRDRADEWDRRPSKLTRLSEHYYGEDSVDEATGEAARYGKRFVERIEKGVACFFEEPALARCRDTDPATWLACEELGTIELFGTKVYAIPDFALKDDGAVWIYDWKTGRPRERDRFQLSLYALYAEQVWGVDPTDVVAVDVYLTTGELSEMRFDRAELEATLARVEESMARMRELHFDADAGVGDAARFPMLEKGDPACGRCNFRELCGR</sequence>
<feature type="domain" description="PD-(D/E)XK endonuclease-like" evidence="2">
    <location>
        <begin position="20"/>
        <end position="320"/>
    </location>
</feature>
<keyword evidence="1" id="KW-0175">Coiled coil</keyword>
<dbReference type="AlphaFoldDB" id="A0A518D1G0"/>
<dbReference type="InterPro" id="IPR038726">
    <property type="entry name" value="PDDEXK_AddAB-type"/>
</dbReference>
<dbReference type="Pfam" id="PF12705">
    <property type="entry name" value="PDDEXK_1"/>
    <property type="match status" value="1"/>
</dbReference>
<evidence type="ECO:0000256" key="1">
    <source>
        <dbReference type="SAM" id="Coils"/>
    </source>
</evidence>
<reference evidence="3 4" key="1">
    <citation type="submission" date="2019-02" db="EMBL/GenBank/DDBJ databases">
        <title>Deep-cultivation of Planctomycetes and their phenomic and genomic characterization uncovers novel biology.</title>
        <authorList>
            <person name="Wiegand S."/>
            <person name="Jogler M."/>
            <person name="Boedeker C."/>
            <person name="Pinto D."/>
            <person name="Vollmers J."/>
            <person name="Rivas-Marin E."/>
            <person name="Kohn T."/>
            <person name="Peeters S.H."/>
            <person name="Heuer A."/>
            <person name="Rast P."/>
            <person name="Oberbeckmann S."/>
            <person name="Bunk B."/>
            <person name="Jeske O."/>
            <person name="Meyerdierks A."/>
            <person name="Storesund J.E."/>
            <person name="Kallscheuer N."/>
            <person name="Luecker S."/>
            <person name="Lage O.M."/>
            <person name="Pohl T."/>
            <person name="Merkel B.J."/>
            <person name="Hornburger P."/>
            <person name="Mueller R.-W."/>
            <person name="Bruemmer F."/>
            <person name="Labrenz M."/>
            <person name="Spormann A.M."/>
            <person name="Op den Camp H."/>
            <person name="Overmann J."/>
            <person name="Amann R."/>
            <person name="Jetten M.S.M."/>
            <person name="Mascher T."/>
            <person name="Medema M.H."/>
            <person name="Devos D.P."/>
            <person name="Kaster A.-K."/>
            <person name="Ovreas L."/>
            <person name="Rohde M."/>
            <person name="Galperin M.Y."/>
            <person name="Jogler C."/>
        </authorList>
    </citation>
    <scope>NUCLEOTIDE SEQUENCE [LARGE SCALE GENOMIC DNA]</scope>
    <source>
        <strain evidence="3 4">Pla163</strain>
    </source>
</reference>
<name>A0A518D1G0_9BACT</name>
<organism evidence="3 4">
    <name type="scientific">Rohdeia mirabilis</name>
    <dbReference type="NCBI Taxonomy" id="2528008"/>
    <lineage>
        <taxon>Bacteria</taxon>
        <taxon>Pseudomonadati</taxon>
        <taxon>Planctomycetota</taxon>
        <taxon>Planctomycetia</taxon>
        <taxon>Planctomycetia incertae sedis</taxon>
        <taxon>Rohdeia</taxon>
    </lineage>
</organism>
<keyword evidence="4" id="KW-1185">Reference proteome</keyword>
<accession>A0A518D1G0</accession>
<protein>
    <submittedName>
        <fullName evidence="3">PD-(D/E)XK nuclease superfamily protein</fullName>
    </submittedName>
</protein>
<evidence type="ECO:0000313" key="3">
    <source>
        <dbReference type="EMBL" id="QDU85323.1"/>
    </source>
</evidence>
<evidence type="ECO:0000313" key="4">
    <source>
        <dbReference type="Proteomes" id="UP000319342"/>
    </source>
</evidence>
<proteinExistence type="predicted"/>
<dbReference type="Gene3D" id="3.90.320.10">
    <property type="match status" value="1"/>
</dbReference>
<evidence type="ECO:0000259" key="2">
    <source>
        <dbReference type="Pfam" id="PF12705"/>
    </source>
</evidence>
<dbReference type="InterPro" id="IPR011604">
    <property type="entry name" value="PDDEXK-like_dom_sf"/>
</dbReference>
<dbReference type="EMBL" id="CP036290">
    <property type="protein sequence ID" value="QDU85323.1"/>
    <property type="molecule type" value="Genomic_DNA"/>
</dbReference>
<gene>
    <name evidence="3" type="ORF">Pla163_24510</name>
</gene>
<dbReference type="Proteomes" id="UP000319342">
    <property type="component" value="Chromosome"/>
</dbReference>
<feature type="coiled-coil region" evidence="1">
    <location>
        <begin position="260"/>
        <end position="287"/>
    </location>
</feature>